<evidence type="ECO:0000256" key="3">
    <source>
        <dbReference type="ARBA" id="ARBA00011153"/>
    </source>
</evidence>
<dbReference type="AlphaFoldDB" id="A0A5C8PEG7"/>
<dbReference type="Proteomes" id="UP000321638">
    <property type="component" value="Unassembled WGS sequence"/>
</dbReference>
<evidence type="ECO:0000256" key="10">
    <source>
        <dbReference type="PIRNR" id="PIRNR017901"/>
    </source>
</evidence>
<evidence type="ECO:0000256" key="9">
    <source>
        <dbReference type="ARBA" id="ARBA00023157"/>
    </source>
</evidence>
<dbReference type="NCBIfam" id="TIGR01436">
    <property type="entry name" value="glu_cys_lig_pln"/>
    <property type="match status" value="1"/>
</dbReference>
<dbReference type="InterPro" id="IPR035434">
    <property type="entry name" value="GCL_bact_plant"/>
</dbReference>
<comment type="catalytic activity">
    <reaction evidence="10">
        <text>L-cysteine + L-glutamate + ATP = gamma-L-glutamyl-L-cysteine + ADP + phosphate + H(+)</text>
        <dbReference type="Rhea" id="RHEA:13285"/>
        <dbReference type="ChEBI" id="CHEBI:15378"/>
        <dbReference type="ChEBI" id="CHEBI:29985"/>
        <dbReference type="ChEBI" id="CHEBI:30616"/>
        <dbReference type="ChEBI" id="CHEBI:35235"/>
        <dbReference type="ChEBI" id="CHEBI:43474"/>
        <dbReference type="ChEBI" id="CHEBI:58173"/>
        <dbReference type="ChEBI" id="CHEBI:456216"/>
        <dbReference type="EC" id="6.3.2.2"/>
    </reaction>
</comment>
<comment type="pathway">
    <text evidence="1">Sulfur metabolism; glutathione biosynthesis; glutathione from L-cysteine and L-glutamate: step 1/2.</text>
</comment>
<name>A0A5C8PEG7_9HYPH</name>
<evidence type="ECO:0000256" key="2">
    <source>
        <dbReference type="ARBA" id="ARBA00010253"/>
    </source>
</evidence>
<evidence type="ECO:0000313" key="11">
    <source>
        <dbReference type="EMBL" id="TXL71541.1"/>
    </source>
</evidence>
<dbReference type="PANTHER" id="PTHR34378">
    <property type="entry name" value="GLUTAMATE--CYSTEINE LIGASE, CHLOROPLASTIC"/>
    <property type="match status" value="1"/>
</dbReference>
<dbReference type="RefSeq" id="WP_147850611.1">
    <property type="nucleotide sequence ID" value="NZ_VDUZ01000042.1"/>
</dbReference>
<accession>A0A5C8PEG7</accession>
<dbReference type="InterPro" id="IPR011556">
    <property type="entry name" value="Glut_cys_lig_pln_type"/>
</dbReference>
<comment type="function">
    <text evidence="10">Catalyzes the synthesis of gamma-glutamylcysteine (gamma-GC).</text>
</comment>
<evidence type="ECO:0000256" key="8">
    <source>
        <dbReference type="ARBA" id="ARBA00022946"/>
    </source>
</evidence>
<evidence type="ECO:0000256" key="1">
    <source>
        <dbReference type="ARBA" id="ARBA00005006"/>
    </source>
</evidence>
<comment type="similarity">
    <text evidence="2">Belongs to the carboxylate-amine ligase family. Glutamate--cysteine ligase type 2 subfamily.</text>
</comment>
<dbReference type="PIRSF" id="PIRSF017901">
    <property type="entry name" value="GCL"/>
    <property type="match status" value="1"/>
</dbReference>
<comment type="caution">
    <text evidence="11">The sequence shown here is derived from an EMBL/GenBank/DDBJ whole genome shotgun (WGS) entry which is preliminary data.</text>
</comment>
<dbReference type="Pfam" id="PF04107">
    <property type="entry name" value="GCS2"/>
    <property type="match status" value="1"/>
</dbReference>
<keyword evidence="6 10" id="KW-0547">Nucleotide-binding</keyword>
<dbReference type="InterPro" id="IPR014746">
    <property type="entry name" value="Gln_synth/guanido_kin_cat_dom"/>
</dbReference>
<dbReference type="GO" id="GO:0005524">
    <property type="term" value="F:ATP binding"/>
    <property type="evidence" value="ECO:0007669"/>
    <property type="project" value="UniProtKB-UniRule"/>
</dbReference>
<keyword evidence="9" id="KW-1015">Disulfide bond</keyword>
<evidence type="ECO:0000256" key="7">
    <source>
        <dbReference type="ARBA" id="ARBA00022840"/>
    </source>
</evidence>
<evidence type="ECO:0000256" key="6">
    <source>
        <dbReference type="ARBA" id="ARBA00022741"/>
    </source>
</evidence>
<gene>
    <name evidence="11" type="ORF">FHP25_29635</name>
</gene>
<keyword evidence="4 10" id="KW-0436">Ligase</keyword>
<proteinExistence type="inferred from homology"/>
<dbReference type="GO" id="GO:0006750">
    <property type="term" value="P:glutathione biosynthetic process"/>
    <property type="evidence" value="ECO:0007669"/>
    <property type="project" value="UniProtKB-UniRule"/>
</dbReference>
<dbReference type="EC" id="6.3.2.2" evidence="10"/>
<dbReference type="Gene3D" id="3.30.590.20">
    <property type="match status" value="1"/>
</dbReference>
<keyword evidence="12" id="KW-1185">Reference proteome</keyword>
<organism evidence="11 12">
    <name type="scientific">Vineibacter terrae</name>
    <dbReference type="NCBI Taxonomy" id="2586908"/>
    <lineage>
        <taxon>Bacteria</taxon>
        <taxon>Pseudomonadati</taxon>
        <taxon>Pseudomonadota</taxon>
        <taxon>Alphaproteobacteria</taxon>
        <taxon>Hyphomicrobiales</taxon>
        <taxon>Vineibacter</taxon>
    </lineage>
</organism>
<protein>
    <recommendedName>
        <fullName evidence="10">Glutamate--cysteine ligase</fullName>
        <ecNumber evidence="10">6.3.2.2</ecNumber>
    </recommendedName>
</protein>
<dbReference type="InterPro" id="IPR006336">
    <property type="entry name" value="GCS2"/>
</dbReference>
<evidence type="ECO:0000256" key="4">
    <source>
        <dbReference type="ARBA" id="ARBA00022598"/>
    </source>
</evidence>
<evidence type="ECO:0000313" key="12">
    <source>
        <dbReference type="Proteomes" id="UP000321638"/>
    </source>
</evidence>
<dbReference type="OrthoDB" id="9780152at2"/>
<keyword evidence="7 10" id="KW-0067">ATP-binding</keyword>
<dbReference type="SUPFAM" id="SSF55931">
    <property type="entry name" value="Glutamine synthetase/guanido kinase"/>
    <property type="match status" value="1"/>
</dbReference>
<dbReference type="EMBL" id="VDUZ01000042">
    <property type="protein sequence ID" value="TXL71541.1"/>
    <property type="molecule type" value="Genomic_DNA"/>
</dbReference>
<dbReference type="GO" id="GO:0004357">
    <property type="term" value="F:glutamate-cysteine ligase activity"/>
    <property type="evidence" value="ECO:0007669"/>
    <property type="project" value="UniProtKB-UniRule"/>
</dbReference>
<dbReference type="PANTHER" id="PTHR34378:SF1">
    <property type="entry name" value="GLUTAMATE--CYSTEINE LIGASE, CHLOROPLASTIC"/>
    <property type="match status" value="1"/>
</dbReference>
<comment type="similarity">
    <text evidence="10">Belongs to the glutamate--cysteine ligase type 2 family. EgtA subfamily.</text>
</comment>
<keyword evidence="8" id="KW-0809">Transit peptide</keyword>
<evidence type="ECO:0000256" key="5">
    <source>
        <dbReference type="ARBA" id="ARBA00022684"/>
    </source>
</evidence>
<keyword evidence="5" id="KW-0317">Glutathione biosynthesis</keyword>
<comment type="subunit">
    <text evidence="3">Homodimer or monomer when oxidized or reduced, respectively.</text>
</comment>
<sequence>MSAPPSGAGTPITNRRQLIEYMEAGGKPRAQWRAGTEHEKFGFLHASLRPIPYGGAAGVRHLLEGLAARFGWQPVLENGKPIALARDNASITLEPGGQFELSGAPLATVHEAAAETDQHLAEVKAVAGPMGIGFLGMGHTPTWRREDFDWMPKGRYAIMRSYMPKKGSLGLDMMLRTCTVQTNVDFADEADMVKKFRVSLALQPVATALYANSPFVEGVDTGFVSRRSHVWTDTDPDRCGMLPFVFEPGFGFERYVDWLLDVPMYFAYRNGRYIDLSGKSFRDFMAGRLHNDVGDIARLTDWSDHITTAFPEVRLKRFLEMRGSDCGPRDLLVALPALWMGVLYDQSALDAAWDMVKDWTIAEHDALRAEVPRRGLKTAFRDTTVQALAQHMVAIAEAGLRARRQLDTQGRDETMYLDPLRRIADSGVTLAEEKAARVAREFNGKAEALYEAYAY</sequence>
<reference evidence="11 12" key="1">
    <citation type="submission" date="2019-06" db="EMBL/GenBank/DDBJ databases">
        <title>New taxonomy in bacterial strain CC-CFT640, isolated from vineyard.</title>
        <authorList>
            <person name="Lin S.-Y."/>
            <person name="Tsai C.-F."/>
            <person name="Young C.-C."/>
        </authorList>
    </citation>
    <scope>NUCLEOTIDE SEQUENCE [LARGE SCALE GENOMIC DNA]</scope>
    <source>
        <strain evidence="11 12">CC-CFT640</strain>
    </source>
</reference>